<keyword evidence="7 9" id="KW-0333">Golgi apparatus</keyword>
<evidence type="ECO:0000256" key="5">
    <source>
        <dbReference type="ARBA" id="ARBA00022927"/>
    </source>
</evidence>
<dbReference type="AlphaFoldDB" id="A0A7S3PLN9"/>
<dbReference type="GO" id="GO:0005801">
    <property type="term" value="C:cis-Golgi network"/>
    <property type="evidence" value="ECO:0007669"/>
    <property type="project" value="InterPro"/>
</dbReference>
<dbReference type="GO" id="GO:0031201">
    <property type="term" value="C:SNARE complex"/>
    <property type="evidence" value="ECO:0007669"/>
    <property type="project" value="TreeGrafter"/>
</dbReference>
<comment type="similarity">
    <text evidence="2 9">Belongs to the GOSR1 family.</text>
</comment>
<dbReference type="PANTHER" id="PTHR21094">
    <property type="entry name" value="GOS-28 SNARE- RELATED"/>
    <property type="match status" value="1"/>
</dbReference>
<evidence type="ECO:0000313" key="11">
    <source>
        <dbReference type="EMBL" id="CAE0443483.1"/>
    </source>
</evidence>
<dbReference type="GO" id="GO:0005484">
    <property type="term" value="F:SNAP receptor activity"/>
    <property type="evidence" value="ECO:0007669"/>
    <property type="project" value="TreeGrafter"/>
</dbReference>
<dbReference type="PIRSF" id="PIRSF027109">
    <property type="entry name" value="Golgi_SNARE"/>
    <property type="match status" value="1"/>
</dbReference>
<dbReference type="GO" id="GO:0048219">
    <property type="term" value="P:inter-Golgi cisterna vesicle-mediated transport"/>
    <property type="evidence" value="ECO:0007669"/>
    <property type="project" value="TreeGrafter"/>
</dbReference>
<dbReference type="GO" id="GO:0015031">
    <property type="term" value="P:protein transport"/>
    <property type="evidence" value="ECO:0007669"/>
    <property type="project" value="UniProtKB-KW"/>
</dbReference>
<dbReference type="GO" id="GO:0005797">
    <property type="term" value="C:Golgi medial cisterna"/>
    <property type="evidence" value="ECO:0007669"/>
    <property type="project" value="TreeGrafter"/>
</dbReference>
<accession>A0A7S3PLN9</accession>
<organism evidence="11">
    <name type="scientific">Aplanochytrium stocchinoi</name>
    <dbReference type="NCBI Taxonomy" id="215587"/>
    <lineage>
        <taxon>Eukaryota</taxon>
        <taxon>Sar</taxon>
        <taxon>Stramenopiles</taxon>
        <taxon>Bigyra</taxon>
        <taxon>Labyrinthulomycetes</taxon>
        <taxon>Thraustochytrida</taxon>
        <taxon>Thraustochytriidae</taxon>
        <taxon>Aplanochytrium</taxon>
    </lineage>
</organism>
<keyword evidence="8 9" id="KW-0472">Membrane</keyword>
<feature type="transmembrane region" description="Helical" evidence="10">
    <location>
        <begin position="204"/>
        <end position="222"/>
    </location>
</feature>
<dbReference type="GO" id="GO:0006906">
    <property type="term" value="P:vesicle fusion"/>
    <property type="evidence" value="ECO:0007669"/>
    <property type="project" value="TreeGrafter"/>
</dbReference>
<keyword evidence="4 10" id="KW-0812">Transmembrane</keyword>
<keyword evidence="9" id="KW-0931">ER-Golgi transport</keyword>
<proteinExistence type="inferred from homology"/>
<dbReference type="EMBL" id="HBIN01017782">
    <property type="protein sequence ID" value="CAE0443483.1"/>
    <property type="molecule type" value="Transcribed_RNA"/>
</dbReference>
<comment type="subcellular location">
    <subcellularLocation>
        <location evidence="1">Golgi apparatus membrane</location>
        <topology evidence="1">Single-pass type IV membrane protein</topology>
    </subcellularLocation>
</comment>
<evidence type="ECO:0000256" key="1">
    <source>
        <dbReference type="ARBA" id="ARBA00004409"/>
    </source>
</evidence>
<evidence type="ECO:0000256" key="6">
    <source>
        <dbReference type="ARBA" id="ARBA00022989"/>
    </source>
</evidence>
<dbReference type="GO" id="GO:0006888">
    <property type="term" value="P:endoplasmic reticulum to Golgi vesicle-mediated transport"/>
    <property type="evidence" value="ECO:0007669"/>
    <property type="project" value="InterPro"/>
</dbReference>
<comment type="subunit">
    <text evidence="9">Component of several multiprotein Golgi SNARE complexes.</text>
</comment>
<protein>
    <recommendedName>
        <fullName evidence="9">Golgi SNAP receptor complex member 1</fullName>
    </recommendedName>
</protein>
<name>A0A7S3PLN9_9STRA</name>
<keyword evidence="5 9" id="KW-0653">Protein transport</keyword>
<evidence type="ECO:0000256" key="4">
    <source>
        <dbReference type="ARBA" id="ARBA00022692"/>
    </source>
</evidence>
<comment type="function">
    <text evidence="9">Involved in transport from the ER to the Golgi apparatus as well as in intra-Golgi transport. It belongs to a super-family of proteins called t-SNAREs or soluble NSF (N-ethylmaleimide-sensitive factor) attachment protein receptor.</text>
</comment>
<evidence type="ECO:0000256" key="3">
    <source>
        <dbReference type="ARBA" id="ARBA00022448"/>
    </source>
</evidence>
<dbReference type="PANTHER" id="PTHR21094:SF2">
    <property type="entry name" value="GOLGI SNAP RECEPTOR COMPLEX MEMBER 1"/>
    <property type="match status" value="1"/>
</dbReference>
<dbReference type="Pfam" id="PF12352">
    <property type="entry name" value="V-SNARE_C"/>
    <property type="match status" value="1"/>
</dbReference>
<sequence length="227" mass="25922">MAMAATSTNTGRSWEELRREARSIERRLEAGIQRYATLEGFDLENPKSIEEDEKLEGEIEVWLARMGELIQALDKCDVSGRSANKAQIQRLREILFDYKSEFRNTQSKKSEKRQRKMLLKEVSETSNEDRTAEELLLQEKYSLSSSHSATDAILGQAHEVSATLRNQRNAFTNATSRLASIGKAVPGVNTLMQRIQNKRTRDNTILAIVISFCICFILFYVLRSWGL</sequence>
<gene>
    <name evidence="11" type="ORF">ASTO00021_LOCUS13565</name>
</gene>
<evidence type="ECO:0000256" key="10">
    <source>
        <dbReference type="SAM" id="Phobius"/>
    </source>
</evidence>
<evidence type="ECO:0000256" key="9">
    <source>
        <dbReference type="PIRNR" id="PIRNR027109"/>
    </source>
</evidence>
<keyword evidence="3 9" id="KW-0813">Transport</keyword>
<reference evidence="11" key="1">
    <citation type="submission" date="2021-01" db="EMBL/GenBank/DDBJ databases">
        <authorList>
            <person name="Corre E."/>
            <person name="Pelletier E."/>
            <person name="Niang G."/>
            <person name="Scheremetjew M."/>
            <person name="Finn R."/>
            <person name="Kale V."/>
            <person name="Holt S."/>
            <person name="Cochrane G."/>
            <person name="Meng A."/>
            <person name="Brown T."/>
            <person name="Cohen L."/>
        </authorList>
    </citation>
    <scope>NUCLEOTIDE SEQUENCE</scope>
    <source>
        <strain evidence="11">GSBS06</strain>
    </source>
</reference>
<evidence type="ECO:0000256" key="7">
    <source>
        <dbReference type="ARBA" id="ARBA00023034"/>
    </source>
</evidence>
<dbReference type="GO" id="GO:0000139">
    <property type="term" value="C:Golgi membrane"/>
    <property type="evidence" value="ECO:0007669"/>
    <property type="project" value="UniProtKB-SubCell"/>
</dbReference>
<dbReference type="InterPro" id="IPR023601">
    <property type="entry name" value="Golgi_SNAP_su1"/>
</dbReference>
<evidence type="ECO:0000256" key="2">
    <source>
        <dbReference type="ARBA" id="ARBA00008473"/>
    </source>
</evidence>
<evidence type="ECO:0000256" key="8">
    <source>
        <dbReference type="ARBA" id="ARBA00023136"/>
    </source>
</evidence>
<keyword evidence="6 10" id="KW-1133">Transmembrane helix</keyword>